<keyword evidence="3" id="KW-0731">Sigma factor</keyword>
<dbReference type="GO" id="GO:0006352">
    <property type="term" value="P:DNA-templated transcription initiation"/>
    <property type="evidence" value="ECO:0007669"/>
    <property type="project" value="InterPro"/>
</dbReference>
<comment type="similarity">
    <text evidence="1">Belongs to the sigma-70 factor family. ECF subfamily.</text>
</comment>
<feature type="domain" description="RNA polymerase sigma factor 70 region 4 type 2" evidence="7">
    <location>
        <begin position="117"/>
        <end position="167"/>
    </location>
</feature>
<dbReference type="InterPro" id="IPR013325">
    <property type="entry name" value="RNA_pol_sigma_r2"/>
</dbReference>
<dbReference type="Gene3D" id="1.10.10.10">
    <property type="entry name" value="Winged helix-like DNA-binding domain superfamily/Winged helix DNA-binding domain"/>
    <property type="match status" value="1"/>
</dbReference>
<gene>
    <name evidence="8" type="ORF">IAC52_02975</name>
</gene>
<keyword evidence="4" id="KW-0238">DNA-binding</keyword>
<dbReference type="InterPro" id="IPR007627">
    <property type="entry name" value="RNA_pol_sigma70_r2"/>
</dbReference>
<proteinExistence type="inferred from homology"/>
<protein>
    <submittedName>
        <fullName evidence="8">RNA polymerase sigma factor</fullName>
    </submittedName>
</protein>
<dbReference type="GO" id="GO:0016987">
    <property type="term" value="F:sigma factor activity"/>
    <property type="evidence" value="ECO:0007669"/>
    <property type="project" value="UniProtKB-KW"/>
</dbReference>
<dbReference type="InterPro" id="IPR014284">
    <property type="entry name" value="RNA_pol_sigma-70_dom"/>
</dbReference>
<dbReference type="InterPro" id="IPR039425">
    <property type="entry name" value="RNA_pol_sigma-70-like"/>
</dbReference>
<evidence type="ECO:0000259" key="6">
    <source>
        <dbReference type="Pfam" id="PF04542"/>
    </source>
</evidence>
<name>A0A9D1S2G2_9FIRM</name>
<dbReference type="SUPFAM" id="SSF88946">
    <property type="entry name" value="Sigma2 domain of RNA polymerase sigma factors"/>
    <property type="match status" value="1"/>
</dbReference>
<evidence type="ECO:0000256" key="5">
    <source>
        <dbReference type="ARBA" id="ARBA00023163"/>
    </source>
</evidence>
<sequence length="173" mass="19569">MDEARKLLDSYMEEFASGNPSHFDEFYRLTHKKMFYIALGIVENKEDAEDVIQESYAKMIGGLSSYSVGSNPFAFLASIVRNESYSLLRKRKEVLSYEDGIHSSSASHDSYSDADGLLRMLSHLNQDERDIVIMHVVDEMKFAEIAKAMGKGLSATLVAYHRAMKKLRKEAGQ</sequence>
<organism evidence="8 9">
    <name type="scientific">Candidatus Alloenteromonas pullicola</name>
    <dbReference type="NCBI Taxonomy" id="2840784"/>
    <lineage>
        <taxon>Bacteria</taxon>
        <taxon>Bacillati</taxon>
        <taxon>Bacillota</taxon>
        <taxon>Bacillota incertae sedis</taxon>
        <taxon>Candidatus Alloenteromonas</taxon>
    </lineage>
</organism>
<accession>A0A9D1S2G2</accession>
<dbReference type="Gene3D" id="1.10.1740.10">
    <property type="match status" value="1"/>
</dbReference>
<dbReference type="SUPFAM" id="SSF88659">
    <property type="entry name" value="Sigma3 and sigma4 domains of RNA polymerase sigma factors"/>
    <property type="match status" value="1"/>
</dbReference>
<dbReference type="Pfam" id="PF04542">
    <property type="entry name" value="Sigma70_r2"/>
    <property type="match status" value="1"/>
</dbReference>
<dbReference type="InterPro" id="IPR036388">
    <property type="entry name" value="WH-like_DNA-bd_sf"/>
</dbReference>
<dbReference type="InterPro" id="IPR013249">
    <property type="entry name" value="RNA_pol_sigma70_r4_t2"/>
</dbReference>
<keyword evidence="5" id="KW-0804">Transcription</keyword>
<feature type="domain" description="RNA polymerase sigma-70 region 2" evidence="6">
    <location>
        <begin position="27"/>
        <end position="92"/>
    </location>
</feature>
<comment type="caution">
    <text evidence="8">The sequence shown here is derived from an EMBL/GenBank/DDBJ whole genome shotgun (WGS) entry which is preliminary data.</text>
</comment>
<reference evidence="8" key="2">
    <citation type="journal article" date="2021" name="PeerJ">
        <title>Extensive microbial diversity within the chicken gut microbiome revealed by metagenomics and culture.</title>
        <authorList>
            <person name="Gilroy R."/>
            <person name="Ravi A."/>
            <person name="Getino M."/>
            <person name="Pursley I."/>
            <person name="Horton D.L."/>
            <person name="Alikhan N.F."/>
            <person name="Baker D."/>
            <person name="Gharbi K."/>
            <person name="Hall N."/>
            <person name="Watson M."/>
            <person name="Adriaenssens E.M."/>
            <person name="Foster-Nyarko E."/>
            <person name="Jarju S."/>
            <person name="Secka A."/>
            <person name="Antonio M."/>
            <person name="Oren A."/>
            <person name="Chaudhuri R.R."/>
            <person name="La Ragione R."/>
            <person name="Hildebrand F."/>
            <person name="Pallen M.J."/>
        </authorList>
    </citation>
    <scope>NUCLEOTIDE SEQUENCE</scope>
    <source>
        <strain evidence="8">ChiGjej1B1-22543</strain>
    </source>
</reference>
<keyword evidence="2" id="KW-0805">Transcription regulation</keyword>
<dbReference type="EMBL" id="DVMV01000019">
    <property type="protein sequence ID" value="HIU45244.1"/>
    <property type="molecule type" value="Genomic_DNA"/>
</dbReference>
<evidence type="ECO:0000256" key="3">
    <source>
        <dbReference type="ARBA" id="ARBA00023082"/>
    </source>
</evidence>
<dbReference type="PANTHER" id="PTHR43133">
    <property type="entry name" value="RNA POLYMERASE ECF-TYPE SIGMA FACTO"/>
    <property type="match status" value="1"/>
</dbReference>
<evidence type="ECO:0000313" key="9">
    <source>
        <dbReference type="Proteomes" id="UP000824070"/>
    </source>
</evidence>
<dbReference type="Proteomes" id="UP000824070">
    <property type="component" value="Unassembled WGS sequence"/>
</dbReference>
<dbReference type="InterPro" id="IPR013324">
    <property type="entry name" value="RNA_pol_sigma_r3/r4-like"/>
</dbReference>
<dbReference type="AlphaFoldDB" id="A0A9D1S2G2"/>
<dbReference type="PANTHER" id="PTHR43133:SF8">
    <property type="entry name" value="RNA POLYMERASE SIGMA FACTOR HI_1459-RELATED"/>
    <property type="match status" value="1"/>
</dbReference>
<evidence type="ECO:0000259" key="7">
    <source>
        <dbReference type="Pfam" id="PF08281"/>
    </source>
</evidence>
<dbReference type="GO" id="GO:0003677">
    <property type="term" value="F:DNA binding"/>
    <property type="evidence" value="ECO:0007669"/>
    <property type="project" value="UniProtKB-KW"/>
</dbReference>
<evidence type="ECO:0000256" key="2">
    <source>
        <dbReference type="ARBA" id="ARBA00023015"/>
    </source>
</evidence>
<dbReference type="NCBIfam" id="TIGR02937">
    <property type="entry name" value="sigma70-ECF"/>
    <property type="match status" value="1"/>
</dbReference>
<evidence type="ECO:0000256" key="4">
    <source>
        <dbReference type="ARBA" id="ARBA00023125"/>
    </source>
</evidence>
<reference evidence="8" key="1">
    <citation type="submission" date="2020-10" db="EMBL/GenBank/DDBJ databases">
        <authorList>
            <person name="Gilroy R."/>
        </authorList>
    </citation>
    <scope>NUCLEOTIDE SEQUENCE</scope>
    <source>
        <strain evidence="8">ChiGjej1B1-22543</strain>
    </source>
</reference>
<evidence type="ECO:0000256" key="1">
    <source>
        <dbReference type="ARBA" id="ARBA00010641"/>
    </source>
</evidence>
<dbReference type="Pfam" id="PF08281">
    <property type="entry name" value="Sigma70_r4_2"/>
    <property type="match status" value="1"/>
</dbReference>
<evidence type="ECO:0000313" key="8">
    <source>
        <dbReference type="EMBL" id="HIU45244.1"/>
    </source>
</evidence>